<evidence type="ECO:0000313" key="5">
    <source>
        <dbReference type="Proteomes" id="UP000295604"/>
    </source>
</evidence>
<protein>
    <submittedName>
        <fullName evidence="4">Cyclochlorotine biosynthesis protein O</fullName>
    </submittedName>
</protein>
<keyword evidence="5" id="KW-1185">Reference proteome</keyword>
<sequence>MASVKDESAQWLLTCNDAEEDRMERSSRAQSDNITWRRARLSLILFFWLMGTLIMGWTYAEHRVSRAKRLCGQLLYSPAQDVIEYRLHTFTQGFGDGVTEYYGPPSEEMDRRWAELWHFSVGEAITKDEAKRLSNATSTLGPRHPDLYWIKLDVFHQLHCLNALRMSVWPDYYADDYHAAILKKDHLAHCIDSIRQSVMCHSDVTPLVLQWDEELQQSRHRANMPHSCRDFNKIRDWARKRAIAQMTYGGDWTDPDLHVDGLRIQEP</sequence>
<organism evidence="4 5">
    <name type="scientific">Colletotrichum sidae</name>
    <dbReference type="NCBI Taxonomy" id="1347389"/>
    <lineage>
        <taxon>Eukaryota</taxon>
        <taxon>Fungi</taxon>
        <taxon>Dikarya</taxon>
        <taxon>Ascomycota</taxon>
        <taxon>Pezizomycotina</taxon>
        <taxon>Sordariomycetes</taxon>
        <taxon>Hypocreomycetidae</taxon>
        <taxon>Glomerellales</taxon>
        <taxon>Glomerellaceae</taxon>
        <taxon>Colletotrichum</taxon>
        <taxon>Colletotrichum orbiculare species complex</taxon>
    </lineage>
</organism>
<evidence type="ECO:0000313" key="4">
    <source>
        <dbReference type="EMBL" id="TEA10609.1"/>
    </source>
</evidence>
<dbReference type="Proteomes" id="UP000295604">
    <property type="component" value="Unassembled WGS sequence"/>
</dbReference>
<evidence type="ECO:0000256" key="1">
    <source>
        <dbReference type="ARBA" id="ARBA00004685"/>
    </source>
</evidence>
<keyword evidence="3" id="KW-0472">Membrane</keyword>
<dbReference type="GO" id="GO:0043386">
    <property type="term" value="P:mycotoxin biosynthetic process"/>
    <property type="evidence" value="ECO:0007669"/>
    <property type="project" value="InterPro"/>
</dbReference>
<accession>A0A4R8T1V5</accession>
<comment type="similarity">
    <text evidence="2">Belongs to the ustYa family.</text>
</comment>
<comment type="caution">
    <text evidence="4">The sequence shown here is derived from an EMBL/GenBank/DDBJ whole genome shotgun (WGS) entry which is preliminary data.</text>
</comment>
<keyword evidence="3" id="KW-0812">Transmembrane</keyword>
<feature type="transmembrane region" description="Helical" evidence="3">
    <location>
        <begin position="41"/>
        <end position="60"/>
    </location>
</feature>
<dbReference type="AlphaFoldDB" id="A0A4R8T1V5"/>
<reference evidence="4 5" key="1">
    <citation type="submission" date="2018-11" db="EMBL/GenBank/DDBJ databases">
        <title>Genome sequence and assembly of Colletotrichum sidae.</title>
        <authorList>
            <person name="Gan P."/>
            <person name="Shirasu K."/>
        </authorList>
    </citation>
    <scope>NUCLEOTIDE SEQUENCE [LARGE SCALE GENOMIC DNA]</scope>
    <source>
        <strain evidence="4 5">CBS 518.97</strain>
    </source>
</reference>
<proteinExistence type="inferred from homology"/>
<name>A0A4R8T1V5_9PEZI</name>
<gene>
    <name evidence="4" type="primary">cctO-0</name>
    <name evidence="4" type="ORF">C8034_v009220</name>
</gene>
<dbReference type="Pfam" id="PF11807">
    <property type="entry name" value="UstYa"/>
    <property type="match status" value="1"/>
</dbReference>
<keyword evidence="3" id="KW-1133">Transmembrane helix</keyword>
<comment type="pathway">
    <text evidence="1">Mycotoxin biosynthesis.</text>
</comment>
<evidence type="ECO:0000256" key="2">
    <source>
        <dbReference type="ARBA" id="ARBA00035112"/>
    </source>
</evidence>
<dbReference type="EMBL" id="QAPF01000504">
    <property type="protein sequence ID" value="TEA10609.1"/>
    <property type="molecule type" value="Genomic_DNA"/>
</dbReference>
<dbReference type="PANTHER" id="PTHR33365:SF4">
    <property type="entry name" value="CYCLOCHLOROTINE BIOSYNTHESIS PROTEIN O"/>
    <property type="match status" value="1"/>
</dbReference>
<dbReference type="PANTHER" id="PTHR33365">
    <property type="entry name" value="YALI0B05434P"/>
    <property type="match status" value="1"/>
</dbReference>
<dbReference type="InterPro" id="IPR021765">
    <property type="entry name" value="UstYa-like"/>
</dbReference>
<evidence type="ECO:0000256" key="3">
    <source>
        <dbReference type="SAM" id="Phobius"/>
    </source>
</evidence>